<dbReference type="AlphaFoldDB" id="A0AAV7RSG7"/>
<evidence type="ECO:0000313" key="1">
    <source>
        <dbReference type="EMBL" id="KAJ1154129.1"/>
    </source>
</evidence>
<sequence length="73" mass="8344">LIEKRKQEFDARKKVSNVNISVGDIVNIRAPIGCVKGSKFTRPYVVIKLFKNAIKTSDGRIWNMNQVVRIKDV</sequence>
<evidence type="ECO:0000313" key="2">
    <source>
        <dbReference type="Proteomes" id="UP001066276"/>
    </source>
</evidence>
<feature type="non-terminal residue" evidence="1">
    <location>
        <position position="73"/>
    </location>
</feature>
<comment type="caution">
    <text evidence="1">The sequence shown here is derived from an EMBL/GenBank/DDBJ whole genome shotgun (WGS) entry which is preliminary data.</text>
</comment>
<gene>
    <name evidence="1" type="ORF">NDU88_006885</name>
</gene>
<dbReference type="Proteomes" id="UP001066276">
    <property type="component" value="Chromosome 5"/>
</dbReference>
<dbReference type="EMBL" id="JANPWB010000009">
    <property type="protein sequence ID" value="KAJ1154129.1"/>
    <property type="molecule type" value="Genomic_DNA"/>
</dbReference>
<organism evidence="1 2">
    <name type="scientific">Pleurodeles waltl</name>
    <name type="common">Iberian ribbed newt</name>
    <dbReference type="NCBI Taxonomy" id="8319"/>
    <lineage>
        <taxon>Eukaryota</taxon>
        <taxon>Metazoa</taxon>
        <taxon>Chordata</taxon>
        <taxon>Craniata</taxon>
        <taxon>Vertebrata</taxon>
        <taxon>Euteleostomi</taxon>
        <taxon>Amphibia</taxon>
        <taxon>Batrachia</taxon>
        <taxon>Caudata</taxon>
        <taxon>Salamandroidea</taxon>
        <taxon>Salamandridae</taxon>
        <taxon>Pleurodelinae</taxon>
        <taxon>Pleurodeles</taxon>
    </lineage>
</organism>
<keyword evidence="2" id="KW-1185">Reference proteome</keyword>
<proteinExistence type="predicted"/>
<protein>
    <submittedName>
        <fullName evidence="1">Uncharacterized protein</fullName>
    </submittedName>
</protein>
<accession>A0AAV7RSG7</accession>
<feature type="non-terminal residue" evidence="1">
    <location>
        <position position="1"/>
    </location>
</feature>
<reference evidence="1" key="1">
    <citation type="journal article" date="2022" name="bioRxiv">
        <title>Sequencing and chromosome-scale assembly of the giantPleurodeles waltlgenome.</title>
        <authorList>
            <person name="Brown T."/>
            <person name="Elewa A."/>
            <person name="Iarovenko S."/>
            <person name="Subramanian E."/>
            <person name="Araus A.J."/>
            <person name="Petzold A."/>
            <person name="Susuki M."/>
            <person name="Suzuki K.-i.T."/>
            <person name="Hayashi T."/>
            <person name="Toyoda A."/>
            <person name="Oliveira C."/>
            <person name="Osipova E."/>
            <person name="Leigh N.D."/>
            <person name="Simon A."/>
            <person name="Yun M.H."/>
        </authorList>
    </citation>
    <scope>NUCLEOTIDE SEQUENCE</scope>
    <source>
        <strain evidence="1">20211129_DDA</strain>
        <tissue evidence="1">Liver</tissue>
    </source>
</reference>
<name>A0AAV7RSG7_PLEWA</name>